<proteinExistence type="predicted"/>
<dbReference type="InterPro" id="IPR036859">
    <property type="entry name" value="CAP-Gly_dom_sf"/>
</dbReference>
<dbReference type="SUPFAM" id="SSF74924">
    <property type="entry name" value="Cap-Gly domain"/>
    <property type="match status" value="1"/>
</dbReference>
<dbReference type="AlphaFoldDB" id="A0A9P6GSY9"/>
<protein>
    <submittedName>
        <fullName evidence="5">CAP-Gly domain-containing protein</fullName>
    </submittedName>
</protein>
<dbReference type="InterPro" id="IPR000938">
    <property type="entry name" value="CAP-Gly_domain"/>
</dbReference>
<evidence type="ECO:0000313" key="6">
    <source>
        <dbReference type="Proteomes" id="UP000756921"/>
    </source>
</evidence>
<feature type="region of interest" description="Disordered" evidence="3">
    <location>
        <begin position="549"/>
        <end position="569"/>
    </location>
</feature>
<feature type="compositionally biased region" description="Acidic residues" evidence="3">
    <location>
        <begin position="552"/>
        <end position="562"/>
    </location>
</feature>
<dbReference type="SUPFAM" id="SSF52058">
    <property type="entry name" value="L domain-like"/>
    <property type="match status" value="1"/>
</dbReference>
<dbReference type="Gene3D" id="2.30.30.190">
    <property type="entry name" value="CAP Gly-rich-like domain"/>
    <property type="match status" value="1"/>
</dbReference>
<evidence type="ECO:0000313" key="5">
    <source>
        <dbReference type="EMBL" id="KAF9740999.1"/>
    </source>
</evidence>
<reference evidence="5" key="1">
    <citation type="journal article" date="2020" name="Mol. Plant Microbe Interact.">
        <title>Genome Sequence of the Biocontrol Agent Coniothyrium minitans strain Conio (IMI 134523).</title>
        <authorList>
            <person name="Patel D."/>
            <person name="Shittu T.A."/>
            <person name="Baroncelli R."/>
            <person name="Muthumeenakshi S."/>
            <person name="Osborne T.H."/>
            <person name="Janganan T.K."/>
            <person name="Sreenivasaprasad S."/>
        </authorList>
    </citation>
    <scope>NUCLEOTIDE SEQUENCE</scope>
    <source>
        <strain evidence="5">Conio</strain>
    </source>
</reference>
<sequence length="596" mass="66052">MATELYIGKRFSYDNQLCTVRYIGEVKGTKGEWLGVEWDDPLRGKHSGEHGSISYFECLNKSSIAGSFIRPARKPDPPRSFSEALKAKYAPDPVQDPSIHIVFATKPGDNALKKDPLARINQPIRISGKEVEEVGFDKIRKQLAQLSELKIVILDGLRMERSSARLRDGMDEWEKGSTDITEACPKAIELDLSRNLFEEWREVASICEQLVKLKSLRVDGTRFLTTSITPAERPRCLSAFANITDLKLEDTLLPWSALASLTHLFPSLTAFSASSNLLTTLTSDALTSTLTSLTLEDNALPTLACLAPLTSLPNLRRLILKSNKISSITASPSDAPPVFSKSVAEVDLTHNDISTWAFLNSLPASFPGLTSLRISHNPLYHHLRTPDGRKMTPEDGYMLTFARLSCLTVLNYSPITDKERLNAESYYLSLIAKELAYAPEADEAAILEGHPRWKELCEEYGEPRVERERGGVNPNSLAARLVKLHVYLGGQEEEKKKTTTTTTLEIPARCTVYTLLGLVGHAFGLSPTKLRLVWETGDWVPAAQVDVQNAEGSEDEDDEDDGEGQRVQREVEIVAGTRGVGTWIEGMEGTVRAEIR</sequence>
<evidence type="ECO:0000256" key="2">
    <source>
        <dbReference type="ARBA" id="ARBA00022737"/>
    </source>
</evidence>
<dbReference type="Gene3D" id="3.80.10.10">
    <property type="entry name" value="Ribonuclease Inhibitor"/>
    <property type="match status" value="2"/>
</dbReference>
<evidence type="ECO:0000259" key="4">
    <source>
        <dbReference type="PROSITE" id="PS50245"/>
    </source>
</evidence>
<evidence type="ECO:0000256" key="3">
    <source>
        <dbReference type="SAM" id="MobiDB-lite"/>
    </source>
</evidence>
<dbReference type="Proteomes" id="UP000756921">
    <property type="component" value="Unassembled WGS sequence"/>
</dbReference>
<dbReference type="PROSITE" id="PS50245">
    <property type="entry name" value="CAP_GLY_2"/>
    <property type="match status" value="1"/>
</dbReference>
<dbReference type="OrthoDB" id="5273213at2759"/>
<dbReference type="PANTHER" id="PTHR45973">
    <property type="entry name" value="PROTEIN PHOSPHATASE 1 REGULATORY SUBUNIT SDS22-RELATED"/>
    <property type="match status" value="1"/>
</dbReference>
<dbReference type="InterPro" id="IPR050576">
    <property type="entry name" value="Cilia_flagella_integrity"/>
</dbReference>
<dbReference type="InterPro" id="IPR032675">
    <property type="entry name" value="LRR_dom_sf"/>
</dbReference>
<comment type="caution">
    <text evidence="5">The sequence shown here is derived from an EMBL/GenBank/DDBJ whole genome shotgun (WGS) entry which is preliminary data.</text>
</comment>
<dbReference type="EMBL" id="WJXW01000001">
    <property type="protein sequence ID" value="KAF9740999.1"/>
    <property type="molecule type" value="Genomic_DNA"/>
</dbReference>
<keyword evidence="1" id="KW-0433">Leucine-rich repeat</keyword>
<keyword evidence="2" id="KW-0677">Repeat</keyword>
<feature type="domain" description="CAP-Gly" evidence="4">
    <location>
        <begin position="24"/>
        <end position="70"/>
    </location>
</feature>
<dbReference type="SMART" id="SM01052">
    <property type="entry name" value="CAP_GLY"/>
    <property type="match status" value="1"/>
</dbReference>
<organism evidence="5 6">
    <name type="scientific">Paraphaeosphaeria minitans</name>
    <dbReference type="NCBI Taxonomy" id="565426"/>
    <lineage>
        <taxon>Eukaryota</taxon>
        <taxon>Fungi</taxon>
        <taxon>Dikarya</taxon>
        <taxon>Ascomycota</taxon>
        <taxon>Pezizomycotina</taxon>
        <taxon>Dothideomycetes</taxon>
        <taxon>Pleosporomycetidae</taxon>
        <taxon>Pleosporales</taxon>
        <taxon>Massarineae</taxon>
        <taxon>Didymosphaeriaceae</taxon>
        <taxon>Paraphaeosphaeria</taxon>
    </lineage>
</organism>
<name>A0A9P6GSY9_9PLEO</name>
<evidence type="ECO:0000256" key="1">
    <source>
        <dbReference type="ARBA" id="ARBA00022614"/>
    </source>
</evidence>
<keyword evidence="6" id="KW-1185">Reference proteome</keyword>
<dbReference type="Pfam" id="PF01302">
    <property type="entry name" value="CAP_GLY"/>
    <property type="match status" value="1"/>
</dbReference>
<accession>A0A9P6GSY9</accession>
<gene>
    <name evidence="5" type="ORF">PMIN01_00538</name>
</gene>
<dbReference type="PANTHER" id="PTHR45973:SF35">
    <property type="entry name" value="LEUCINE-RICH REPEAT-CONTAINING PROTEIN 43"/>
    <property type="match status" value="1"/>
</dbReference>